<protein>
    <submittedName>
        <fullName evidence="1">Putative subunit 2 of origin recognition complex</fullName>
    </submittedName>
</protein>
<gene>
    <name evidence="1" type="ORF">CWI37_0132p0010</name>
</gene>
<dbReference type="VEuPathDB" id="MicrosporidiaDB:CWI37_0132p0010"/>
<accession>A0A4Q9LBQ4</accession>
<evidence type="ECO:0000313" key="2">
    <source>
        <dbReference type="Proteomes" id="UP000292362"/>
    </source>
</evidence>
<dbReference type="EMBL" id="PITJ01000132">
    <property type="protein sequence ID" value="TBU04461.1"/>
    <property type="molecule type" value="Genomic_DNA"/>
</dbReference>
<dbReference type="PANTHER" id="PTHR14052">
    <property type="entry name" value="ORIGIN RECOGNITION COMPLEX SUBUNIT 2"/>
    <property type="match status" value="1"/>
</dbReference>
<evidence type="ECO:0000313" key="1">
    <source>
        <dbReference type="EMBL" id="TBU04461.1"/>
    </source>
</evidence>
<dbReference type="PANTHER" id="PTHR14052:SF0">
    <property type="entry name" value="ORIGIN RECOGNITION COMPLEX SUBUNIT 2"/>
    <property type="match status" value="1"/>
</dbReference>
<dbReference type="GO" id="GO:0003688">
    <property type="term" value="F:DNA replication origin binding"/>
    <property type="evidence" value="ECO:0007669"/>
    <property type="project" value="UniProtKB-UniRule"/>
</dbReference>
<dbReference type="InterPro" id="IPR007220">
    <property type="entry name" value="ORC2"/>
</dbReference>
<organism evidence="1 2">
    <name type="scientific">Hamiltosporidium tvaerminnensis</name>
    <dbReference type="NCBI Taxonomy" id="1176355"/>
    <lineage>
        <taxon>Eukaryota</taxon>
        <taxon>Fungi</taxon>
        <taxon>Fungi incertae sedis</taxon>
        <taxon>Microsporidia</taxon>
        <taxon>Dubosqiidae</taxon>
        <taxon>Hamiltosporidium</taxon>
    </lineage>
</organism>
<proteinExistence type="predicted"/>
<name>A0A4Q9LBQ4_9MICR</name>
<dbReference type="Proteomes" id="UP000292362">
    <property type="component" value="Unassembled WGS sequence"/>
</dbReference>
<dbReference type="GO" id="GO:0006260">
    <property type="term" value="P:DNA replication"/>
    <property type="evidence" value="ECO:0007669"/>
    <property type="project" value="UniProtKB-UniRule"/>
</dbReference>
<dbReference type="AlphaFoldDB" id="A0A4Q9LBQ4"/>
<dbReference type="GO" id="GO:0005664">
    <property type="term" value="C:nuclear origin of replication recognition complex"/>
    <property type="evidence" value="ECO:0007669"/>
    <property type="project" value="UniProtKB-UniRule"/>
</dbReference>
<reference evidence="1 2" key="1">
    <citation type="submission" date="2017-12" db="EMBL/GenBank/DDBJ databases">
        <authorList>
            <person name="Pombert J.-F."/>
            <person name="Haag K.L."/>
            <person name="Ebert D."/>
        </authorList>
    </citation>
    <scope>NUCLEOTIDE SEQUENCE [LARGE SCALE GENOMIC DNA]</scope>
    <source>
        <strain evidence="1">FI-OER-3-3</strain>
    </source>
</reference>
<sequence>MSNKLENFHLKCKEEYNLIIEDFNILFYGYGCKKKILSKIFTNALIFNTKIMNQSEIFNLIKSTVKTKYKIYLPENHKNFIKILDAKLYEKNIKIVLIFLNFDFFRLSVFNGFRNIKIIGTLDNIDIDFDLEDLDEYNFILRDLTTYEPYTEEIIDMKFHTETKRLENAICVYNNVSKRSKNIFKLILEAKKEKNDLNMKDLYEKSTKKYFIKDINIFNSYLVDFFDHEIFKNNENNMLTVNLNNIEIDKMFEHINTLKE</sequence>
<comment type="caution">
    <text evidence="1">The sequence shown here is derived from an EMBL/GenBank/DDBJ whole genome shotgun (WGS) entry which is preliminary data.</text>
</comment>